<dbReference type="SUPFAM" id="SSF64182">
    <property type="entry name" value="DHH phosphoesterases"/>
    <property type="match status" value="1"/>
</dbReference>
<dbReference type="Proteomes" id="UP000177941">
    <property type="component" value="Unassembled WGS sequence"/>
</dbReference>
<accession>A0A1G1XBR4</accession>
<dbReference type="AlphaFoldDB" id="A0A1G1XBR4"/>
<organism evidence="1 2">
    <name type="scientific">Candidatus Andersenbacteria bacterium RIFCSPHIGHO2_12_FULL_45_11b</name>
    <dbReference type="NCBI Taxonomy" id="1797282"/>
    <lineage>
        <taxon>Bacteria</taxon>
        <taxon>Candidatus Anderseniibacteriota</taxon>
    </lineage>
</organism>
<dbReference type="EMBL" id="MHHS01000030">
    <property type="protein sequence ID" value="OGY36717.1"/>
    <property type="molecule type" value="Genomic_DNA"/>
</dbReference>
<proteinExistence type="predicted"/>
<dbReference type="PANTHER" id="PTHR47618">
    <property type="entry name" value="BIFUNCTIONAL OLIGORIBONUCLEASE AND PAP PHOSPHATASE NRNA"/>
    <property type="match status" value="1"/>
</dbReference>
<gene>
    <name evidence="1" type="ORF">A3E36_04040</name>
</gene>
<dbReference type="InterPro" id="IPR051319">
    <property type="entry name" value="Oligoribo/pAp-PDE_c-di-AMP_PDE"/>
</dbReference>
<comment type="caution">
    <text evidence="1">The sequence shown here is derived from an EMBL/GenBank/DDBJ whole genome shotgun (WGS) entry which is preliminary data.</text>
</comment>
<evidence type="ECO:0000313" key="2">
    <source>
        <dbReference type="Proteomes" id="UP000177941"/>
    </source>
</evidence>
<dbReference type="PANTHER" id="PTHR47618:SF1">
    <property type="entry name" value="BIFUNCTIONAL OLIGORIBONUCLEASE AND PAP PHOSPHATASE NRNA"/>
    <property type="match status" value="1"/>
</dbReference>
<dbReference type="Gene3D" id="3.90.1640.10">
    <property type="entry name" value="inorganic pyrophosphatase (n-terminal core)"/>
    <property type="match status" value="2"/>
</dbReference>
<evidence type="ECO:0000313" key="1">
    <source>
        <dbReference type="EMBL" id="OGY36717.1"/>
    </source>
</evidence>
<sequence>MQQAVAVIKRSKNIALFVPEKPSTDAFSSMMALSLALLQDTEKTIYSISPTHVPEELQFLPGSSQITMKPDIQPTLIVDIADTESIERITQEHITGGMRVHITLPSGIDLTKDLAEIHVRQLPYDCAILFGASDLADLGETFTEFADFFYNIPIINIDHKPTNEYFGTINVVDITASSIAEITHELITSIAPDAINQDIATVLYAGIVGATESFQKPSTTPRAFQLAAELMNKHAQTDVVIQHLVKTKPLSLLKIAGRTYARLRHDEHGQLFWSILRSLDFHESEATEAQIPLIMHELTNNISGYNAAFILCENEAKEHVIYITLGKGLAKRRDEIQAQLSAKKQNGMLTVSLPPSSLEEAEVLAIQKVRQILPQFHS</sequence>
<protein>
    <recommendedName>
        <fullName evidence="3">DDH domain-containing protein</fullName>
    </recommendedName>
</protein>
<name>A0A1G1XBR4_9BACT</name>
<reference evidence="1 2" key="1">
    <citation type="journal article" date="2016" name="Nat. Commun.">
        <title>Thousands of microbial genomes shed light on interconnected biogeochemical processes in an aquifer system.</title>
        <authorList>
            <person name="Anantharaman K."/>
            <person name="Brown C.T."/>
            <person name="Hug L.A."/>
            <person name="Sharon I."/>
            <person name="Castelle C.J."/>
            <person name="Probst A.J."/>
            <person name="Thomas B.C."/>
            <person name="Singh A."/>
            <person name="Wilkins M.J."/>
            <person name="Karaoz U."/>
            <person name="Brodie E.L."/>
            <person name="Williams K.H."/>
            <person name="Hubbard S.S."/>
            <person name="Banfield J.F."/>
        </authorList>
    </citation>
    <scope>NUCLEOTIDE SEQUENCE [LARGE SCALE GENOMIC DNA]</scope>
</reference>
<evidence type="ECO:0008006" key="3">
    <source>
        <dbReference type="Google" id="ProtNLM"/>
    </source>
</evidence>
<dbReference type="InterPro" id="IPR038763">
    <property type="entry name" value="DHH_sf"/>
</dbReference>